<keyword evidence="2" id="KW-1185">Reference proteome</keyword>
<proteinExistence type="predicted"/>
<sequence>MEPLALHEAHIGLAIGITGIEFLEHYVSVISTLNLQLQTSEEDFERGKGETSRSKALLLVYFLSEFLVLVPREKNDPPRERALVSKNLNPRPPYSGVLSFLNINFLFYVFGGSTSFHPFF</sequence>
<dbReference type="EMBL" id="JAYMYQ010000001">
    <property type="protein sequence ID" value="KAK7361693.1"/>
    <property type="molecule type" value="Genomic_DNA"/>
</dbReference>
<gene>
    <name evidence="1" type="ORF">VNO77_03767</name>
</gene>
<name>A0AAN9N0F4_CANGL</name>
<evidence type="ECO:0000313" key="1">
    <source>
        <dbReference type="EMBL" id="KAK7361693.1"/>
    </source>
</evidence>
<dbReference type="AlphaFoldDB" id="A0AAN9N0F4"/>
<organism evidence="1 2">
    <name type="scientific">Canavalia gladiata</name>
    <name type="common">Sword bean</name>
    <name type="synonym">Dolichos gladiatus</name>
    <dbReference type="NCBI Taxonomy" id="3824"/>
    <lineage>
        <taxon>Eukaryota</taxon>
        <taxon>Viridiplantae</taxon>
        <taxon>Streptophyta</taxon>
        <taxon>Embryophyta</taxon>
        <taxon>Tracheophyta</taxon>
        <taxon>Spermatophyta</taxon>
        <taxon>Magnoliopsida</taxon>
        <taxon>eudicotyledons</taxon>
        <taxon>Gunneridae</taxon>
        <taxon>Pentapetalae</taxon>
        <taxon>rosids</taxon>
        <taxon>fabids</taxon>
        <taxon>Fabales</taxon>
        <taxon>Fabaceae</taxon>
        <taxon>Papilionoideae</taxon>
        <taxon>50 kb inversion clade</taxon>
        <taxon>NPAAA clade</taxon>
        <taxon>indigoferoid/millettioid clade</taxon>
        <taxon>Phaseoleae</taxon>
        <taxon>Canavalia</taxon>
    </lineage>
</organism>
<reference evidence="1 2" key="1">
    <citation type="submission" date="2024-01" db="EMBL/GenBank/DDBJ databases">
        <title>The genomes of 5 underutilized Papilionoideae crops provide insights into root nodulation and disease resistanc.</title>
        <authorList>
            <person name="Jiang F."/>
        </authorList>
    </citation>
    <scope>NUCLEOTIDE SEQUENCE [LARGE SCALE GENOMIC DNA]</scope>
    <source>
        <strain evidence="1">LVBAO_FW01</strain>
        <tissue evidence="1">Leaves</tissue>
    </source>
</reference>
<comment type="caution">
    <text evidence="1">The sequence shown here is derived from an EMBL/GenBank/DDBJ whole genome shotgun (WGS) entry which is preliminary data.</text>
</comment>
<accession>A0AAN9N0F4</accession>
<dbReference type="Proteomes" id="UP001367508">
    <property type="component" value="Unassembled WGS sequence"/>
</dbReference>
<evidence type="ECO:0000313" key="2">
    <source>
        <dbReference type="Proteomes" id="UP001367508"/>
    </source>
</evidence>
<protein>
    <submittedName>
        <fullName evidence="1">Uncharacterized protein</fullName>
    </submittedName>
</protein>